<keyword evidence="2" id="KW-0698">rRNA processing</keyword>
<dbReference type="GO" id="GO:0032259">
    <property type="term" value="P:methylation"/>
    <property type="evidence" value="ECO:0007669"/>
    <property type="project" value="UniProtKB-KW"/>
</dbReference>
<dbReference type="InterPro" id="IPR002052">
    <property type="entry name" value="DNA_methylase_N6_adenine_CS"/>
</dbReference>
<dbReference type="PANTHER" id="PTHR47816:SF5">
    <property type="entry name" value="RIBOSOMAL RNA LARGE SUBUNIT METHYLTRANSFERASE G"/>
    <property type="match status" value="1"/>
</dbReference>
<dbReference type="GO" id="GO:0008170">
    <property type="term" value="F:N-methyltransferase activity"/>
    <property type="evidence" value="ECO:0007669"/>
    <property type="project" value="UniProtKB-ARBA"/>
</dbReference>
<dbReference type="AlphaFoldDB" id="A0A975PDP9"/>
<evidence type="ECO:0000313" key="9">
    <source>
        <dbReference type="Proteomes" id="UP000680588"/>
    </source>
</evidence>
<dbReference type="InterPro" id="IPR058679">
    <property type="entry name" value="RlmG_N"/>
</dbReference>
<dbReference type="PROSITE" id="PS00092">
    <property type="entry name" value="N6_MTASE"/>
    <property type="match status" value="1"/>
</dbReference>
<dbReference type="Proteomes" id="UP000680588">
    <property type="component" value="Chromosome"/>
</dbReference>
<evidence type="ECO:0000313" key="8">
    <source>
        <dbReference type="EMBL" id="QWQ34867.1"/>
    </source>
</evidence>
<dbReference type="EMBL" id="CP076456">
    <property type="protein sequence ID" value="QWQ34867.1"/>
    <property type="molecule type" value="Genomic_DNA"/>
</dbReference>
<dbReference type="InterPro" id="IPR007848">
    <property type="entry name" value="Small_mtfrase_dom"/>
</dbReference>
<keyword evidence="1" id="KW-0963">Cytoplasm</keyword>
<organism evidence="8 9">
    <name type="scientific">Arthrobacter sunyaminii</name>
    <dbReference type="NCBI Taxonomy" id="2816859"/>
    <lineage>
        <taxon>Bacteria</taxon>
        <taxon>Bacillati</taxon>
        <taxon>Actinomycetota</taxon>
        <taxon>Actinomycetes</taxon>
        <taxon>Micrococcales</taxon>
        <taxon>Micrococcaceae</taxon>
        <taxon>Arthrobacter</taxon>
    </lineage>
</organism>
<dbReference type="Pfam" id="PF26049">
    <property type="entry name" value="RLMG_N"/>
    <property type="match status" value="1"/>
</dbReference>
<evidence type="ECO:0000256" key="3">
    <source>
        <dbReference type="ARBA" id="ARBA00022603"/>
    </source>
</evidence>
<evidence type="ECO:0000256" key="5">
    <source>
        <dbReference type="SAM" id="MobiDB-lite"/>
    </source>
</evidence>
<feature type="region of interest" description="Disordered" evidence="5">
    <location>
        <begin position="1"/>
        <end position="25"/>
    </location>
</feature>
<dbReference type="InterPro" id="IPR029063">
    <property type="entry name" value="SAM-dependent_MTases_sf"/>
</dbReference>
<protein>
    <submittedName>
        <fullName evidence="8">Methyltransferase</fullName>
    </submittedName>
</protein>
<keyword evidence="4" id="KW-0808">Transferase</keyword>
<dbReference type="KEGG" id="asun:KG104_09920"/>
<dbReference type="Pfam" id="PF05175">
    <property type="entry name" value="MTS"/>
    <property type="match status" value="1"/>
</dbReference>
<keyword evidence="3 8" id="KW-0489">Methyltransferase</keyword>
<dbReference type="GO" id="GO:0008757">
    <property type="term" value="F:S-adenosylmethionine-dependent methyltransferase activity"/>
    <property type="evidence" value="ECO:0007669"/>
    <property type="project" value="InterPro"/>
</dbReference>
<accession>A0A975PDP9</accession>
<evidence type="ECO:0000256" key="2">
    <source>
        <dbReference type="ARBA" id="ARBA00022552"/>
    </source>
</evidence>
<dbReference type="SUPFAM" id="SSF53335">
    <property type="entry name" value="S-adenosyl-L-methionine-dependent methyltransferases"/>
    <property type="match status" value="1"/>
</dbReference>
<proteinExistence type="predicted"/>
<name>A0A975PDP9_9MICC</name>
<dbReference type="CDD" id="cd02440">
    <property type="entry name" value="AdoMet_MTases"/>
    <property type="match status" value="1"/>
</dbReference>
<dbReference type="GO" id="GO:0006364">
    <property type="term" value="P:rRNA processing"/>
    <property type="evidence" value="ECO:0007669"/>
    <property type="project" value="UniProtKB-KW"/>
</dbReference>
<feature type="domain" description="RlmG N-terminal" evidence="7">
    <location>
        <begin position="23"/>
        <end position="191"/>
    </location>
</feature>
<evidence type="ECO:0000259" key="6">
    <source>
        <dbReference type="Pfam" id="PF05175"/>
    </source>
</evidence>
<dbReference type="PANTHER" id="PTHR47816">
    <property type="entry name" value="RIBOSOMAL RNA SMALL SUBUNIT METHYLTRANSFERASE C"/>
    <property type="match status" value="1"/>
</dbReference>
<dbReference type="GO" id="GO:0003676">
    <property type="term" value="F:nucleic acid binding"/>
    <property type="evidence" value="ECO:0007669"/>
    <property type="project" value="InterPro"/>
</dbReference>
<gene>
    <name evidence="8" type="ORF">KG104_09920</name>
</gene>
<keyword evidence="9" id="KW-1185">Reference proteome</keyword>
<feature type="compositionally biased region" description="Basic and acidic residues" evidence="5">
    <location>
        <begin position="1"/>
        <end position="14"/>
    </location>
</feature>
<dbReference type="Gene3D" id="3.40.50.150">
    <property type="entry name" value="Vaccinia Virus protein VP39"/>
    <property type="match status" value="2"/>
</dbReference>
<evidence type="ECO:0000259" key="7">
    <source>
        <dbReference type="Pfam" id="PF26049"/>
    </source>
</evidence>
<evidence type="ECO:0000256" key="4">
    <source>
        <dbReference type="ARBA" id="ARBA00022679"/>
    </source>
</evidence>
<sequence length="393" mass="41395">MDRPVTHDPARLLPEEPDFSFESLSRRPDVEAENLQAHDSADRLLLDTAAERLRENGSAVVVIGDAYGALTLGAAALHGVRGLRVHQDPYSGELALRRNADAAGLAETYRSLPLGADLLTGARTVLLRLPRSLDALEEIAALIAAYAAPDVVVYAGGRLKHMTTAMNDVLGRWFGSVTAGLARQKSRVLTVSGPLPAAVQPANRFPLAQRHDVGLPAPLELRAHGAAFAGAALDIGTRFLLPHLAGARQAQTAVDLGCGTGAIAAYLALTRPSLRVIATDQSAAAVASATATMTANGVADRVSVRRDDALAGHPDRSAELIVLNPPFHIGASVHAGIALKLFADAGRVLAPGGELWAVWNSHLTYKSALTRLVGPTREVARNPKFTVTVSTRR</sequence>
<feature type="domain" description="Methyltransferase small" evidence="6">
    <location>
        <begin position="220"/>
        <end position="388"/>
    </location>
</feature>
<dbReference type="InterPro" id="IPR046977">
    <property type="entry name" value="RsmC/RlmG"/>
</dbReference>
<reference evidence="8" key="1">
    <citation type="submission" date="2021-06" db="EMBL/GenBank/DDBJ databases">
        <title>Novel species in genus Arthrobacter.</title>
        <authorList>
            <person name="Zhang G."/>
        </authorList>
    </citation>
    <scope>NUCLEOTIDE SEQUENCE</scope>
    <source>
        <strain evidence="8">Zg-ZUI122</strain>
    </source>
</reference>
<evidence type="ECO:0000256" key="1">
    <source>
        <dbReference type="ARBA" id="ARBA00022490"/>
    </source>
</evidence>